<proteinExistence type="predicted"/>
<keyword evidence="2" id="KW-1185">Reference proteome</keyword>
<dbReference type="STRING" id="35608.A0A2U1PKF3"/>
<evidence type="ECO:0000313" key="1">
    <source>
        <dbReference type="EMBL" id="PWA86245.1"/>
    </source>
</evidence>
<gene>
    <name evidence="1" type="ORF">CTI12_AA141750</name>
</gene>
<reference evidence="1 2" key="1">
    <citation type="journal article" date="2018" name="Mol. Plant">
        <title>The genome of Artemisia annua provides insight into the evolution of Asteraceae family and artemisinin biosynthesis.</title>
        <authorList>
            <person name="Shen Q."/>
            <person name="Zhang L."/>
            <person name="Liao Z."/>
            <person name="Wang S."/>
            <person name="Yan T."/>
            <person name="Shi P."/>
            <person name="Liu M."/>
            <person name="Fu X."/>
            <person name="Pan Q."/>
            <person name="Wang Y."/>
            <person name="Lv Z."/>
            <person name="Lu X."/>
            <person name="Zhang F."/>
            <person name="Jiang W."/>
            <person name="Ma Y."/>
            <person name="Chen M."/>
            <person name="Hao X."/>
            <person name="Li L."/>
            <person name="Tang Y."/>
            <person name="Lv G."/>
            <person name="Zhou Y."/>
            <person name="Sun X."/>
            <person name="Brodelius P.E."/>
            <person name="Rose J.K.C."/>
            <person name="Tang K."/>
        </authorList>
    </citation>
    <scope>NUCLEOTIDE SEQUENCE [LARGE SCALE GENOMIC DNA]</scope>
    <source>
        <strain evidence="2">cv. Huhao1</strain>
        <tissue evidence="1">Leaf</tissue>
    </source>
</reference>
<dbReference type="EMBL" id="PKPP01001040">
    <property type="protein sequence ID" value="PWA86245.1"/>
    <property type="molecule type" value="Genomic_DNA"/>
</dbReference>
<name>A0A2U1PKF3_ARTAN</name>
<organism evidence="1 2">
    <name type="scientific">Artemisia annua</name>
    <name type="common">Sweet wormwood</name>
    <dbReference type="NCBI Taxonomy" id="35608"/>
    <lineage>
        <taxon>Eukaryota</taxon>
        <taxon>Viridiplantae</taxon>
        <taxon>Streptophyta</taxon>
        <taxon>Embryophyta</taxon>
        <taxon>Tracheophyta</taxon>
        <taxon>Spermatophyta</taxon>
        <taxon>Magnoliopsida</taxon>
        <taxon>eudicotyledons</taxon>
        <taxon>Gunneridae</taxon>
        <taxon>Pentapetalae</taxon>
        <taxon>asterids</taxon>
        <taxon>campanulids</taxon>
        <taxon>Asterales</taxon>
        <taxon>Asteraceae</taxon>
        <taxon>Asteroideae</taxon>
        <taxon>Anthemideae</taxon>
        <taxon>Artemisiinae</taxon>
        <taxon>Artemisia</taxon>
    </lineage>
</organism>
<evidence type="ECO:0000313" key="2">
    <source>
        <dbReference type="Proteomes" id="UP000245207"/>
    </source>
</evidence>
<dbReference type="Proteomes" id="UP000245207">
    <property type="component" value="Unassembled WGS sequence"/>
</dbReference>
<dbReference type="PANTHER" id="PTHR33116">
    <property type="entry name" value="REVERSE TRANSCRIPTASE ZINC-BINDING DOMAIN-CONTAINING PROTEIN-RELATED-RELATED"/>
    <property type="match status" value="1"/>
</dbReference>
<comment type="caution">
    <text evidence="1">The sequence shown here is derived from an EMBL/GenBank/DDBJ whole genome shotgun (WGS) entry which is preliminary data.</text>
</comment>
<dbReference type="PANTHER" id="PTHR33116:SF78">
    <property type="entry name" value="OS12G0587133 PROTEIN"/>
    <property type="match status" value="1"/>
</dbReference>
<dbReference type="OrthoDB" id="1937542at2759"/>
<accession>A0A2U1PKF3</accession>
<protein>
    <submittedName>
        <fullName evidence="1">Zf-RVT domain-containing protein</fullName>
    </submittedName>
</protein>
<dbReference type="AlphaFoldDB" id="A0A2U1PKF3"/>
<sequence length="128" mass="14715">MDYEDMQHLFFSCSFSNEVWRKVKDVAGISGQSNSLQDIVQQMIIMGNGNNINSVVRRLMLAACVYNLWKERNGRIFRDCRRNCEEVINGITGTVKNRLMGITVRDSKDVRAVESKWEVTLKRAKPGK</sequence>